<name>A0A2T3LAH8_9GAMM</name>
<keyword evidence="1" id="KW-0472">Membrane</keyword>
<reference evidence="2 3" key="1">
    <citation type="submission" date="2018-03" db="EMBL/GenBank/DDBJ databases">
        <title>Whole genome sequencing of Histamine producing bacteria.</title>
        <authorList>
            <person name="Butler K."/>
        </authorList>
    </citation>
    <scope>NUCLEOTIDE SEQUENCE [LARGE SCALE GENOMIC DNA]</scope>
    <source>
        <strain evidence="2 3">ATCC 19614</strain>
    </source>
</reference>
<dbReference type="AlphaFoldDB" id="A0A2T3LAH8"/>
<dbReference type="EMBL" id="PYOC01000002">
    <property type="protein sequence ID" value="PSV48340.1"/>
    <property type="molecule type" value="Genomic_DNA"/>
</dbReference>
<protein>
    <recommendedName>
        <fullName evidence="4">TMhelix containing protein</fullName>
    </recommendedName>
</protein>
<evidence type="ECO:0008006" key="4">
    <source>
        <dbReference type="Google" id="ProtNLM"/>
    </source>
</evidence>
<keyword evidence="1" id="KW-0812">Transmembrane</keyword>
<keyword evidence="1" id="KW-1133">Transmembrane helix</keyword>
<comment type="caution">
    <text evidence="2">The sequence shown here is derived from an EMBL/GenBank/DDBJ whole genome shotgun (WGS) entry which is preliminary data.</text>
</comment>
<dbReference type="RefSeq" id="WP_011218062.1">
    <property type="nucleotide sequence ID" value="NZ_PYOC01000002.1"/>
</dbReference>
<evidence type="ECO:0000313" key="2">
    <source>
        <dbReference type="EMBL" id="PSV48340.1"/>
    </source>
</evidence>
<sequence>MTIHAGVTVLVGAISAGVALLGSVSYSSFHDGENSRQIKVNAEHIHQLELNTKDIATTLHKIEIDTAVSREKAEWLYDNATKP</sequence>
<gene>
    <name evidence="2" type="ORF">C9J47_07385</name>
</gene>
<evidence type="ECO:0000256" key="1">
    <source>
        <dbReference type="SAM" id="Phobius"/>
    </source>
</evidence>
<evidence type="ECO:0000313" key="3">
    <source>
        <dbReference type="Proteomes" id="UP000241803"/>
    </source>
</evidence>
<accession>A0A2T3LAH8</accession>
<proteinExistence type="predicted"/>
<feature type="transmembrane region" description="Helical" evidence="1">
    <location>
        <begin position="6"/>
        <end position="29"/>
    </location>
</feature>
<organism evidence="2 3">
    <name type="scientific">Photobacterium indicum</name>
    <dbReference type="NCBI Taxonomy" id="81447"/>
    <lineage>
        <taxon>Bacteria</taxon>
        <taxon>Pseudomonadati</taxon>
        <taxon>Pseudomonadota</taxon>
        <taxon>Gammaproteobacteria</taxon>
        <taxon>Vibrionales</taxon>
        <taxon>Vibrionaceae</taxon>
        <taxon>Photobacterium</taxon>
    </lineage>
</organism>
<dbReference type="Proteomes" id="UP000241803">
    <property type="component" value="Unassembled WGS sequence"/>
</dbReference>
<keyword evidence="3" id="KW-1185">Reference proteome</keyword>